<gene>
    <name evidence="4" type="ORF">Tci_033772</name>
</gene>
<evidence type="ECO:0000256" key="3">
    <source>
        <dbReference type="SAM" id="SignalP"/>
    </source>
</evidence>
<evidence type="ECO:0000313" key="4">
    <source>
        <dbReference type="EMBL" id="GEU61794.1"/>
    </source>
</evidence>
<sequence length="200" mass="22179">MSFTLVLQWAPGVCSGNSGVACQINPVPTEFTIHGLWPEPNGAPSTDSFNGQKLATLATELSRYWPNLKSSQQQIAFNIDFWKGEWNKHGQYSGLGVREYFEKSLELYKDAGQGLRAKLAAEKIIPTIYTTYKLVDIQAAVNKINDGFSGTIKSVQRQGGGNKQQIQEIRFSYTNNFQKQNNLSPSSRVPEILFPAPGFG</sequence>
<name>A0A6L2LNC2_TANCI</name>
<dbReference type="PROSITE" id="PS00530">
    <property type="entry name" value="RNASE_T2_1"/>
    <property type="match status" value="1"/>
</dbReference>
<protein>
    <submittedName>
        <fullName evidence="4">Ribonuclease 2-like</fullName>
    </submittedName>
</protein>
<keyword evidence="3" id="KW-0732">Signal</keyword>
<reference evidence="4" key="1">
    <citation type="journal article" date="2019" name="Sci. Rep.">
        <title>Draft genome of Tanacetum cinerariifolium, the natural source of mosquito coil.</title>
        <authorList>
            <person name="Yamashiro T."/>
            <person name="Shiraishi A."/>
            <person name="Satake H."/>
            <person name="Nakayama K."/>
        </authorList>
    </citation>
    <scope>NUCLEOTIDE SEQUENCE</scope>
</reference>
<feature type="chain" id="PRO_5027017496" evidence="3">
    <location>
        <begin position="16"/>
        <end position="200"/>
    </location>
</feature>
<evidence type="ECO:0000256" key="1">
    <source>
        <dbReference type="ARBA" id="ARBA00007469"/>
    </source>
</evidence>
<dbReference type="CDD" id="cd00374">
    <property type="entry name" value="RNase_T2"/>
    <property type="match status" value="1"/>
</dbReference>
<comment type="caution">
    <text evidence="4">The sequence shown here is derived from an EMBL/GenBank/DDBJ whole genome shotgun (WGS) entry which is preliminary data.</text>
</comment>
<accession>A0A6L2LNC2</accession>
<feature type="signal peptide" evidence="3">
    <location>
        <begin position="1"/>
        <end position="15"/>
    </location>
</feature>
<dbReference type="GO" id="GO:0003723">
    <property type="term" value="F:RNA binding"/>
    <property type="evidence" value="ECO:0007669"/>
    <property type="project" value="InterPro"/>
</dbReference>
<dbReference type="PANTHER" id="PTHR11240">
    <property type="entry name" value="RIBONUCLEASE T2"/>
    <property type="match status" value="1"/>
</dbReference>
<dbReference type="InterPro" id="IPR018188">
    <property type="entry name" value="RNase_T2_His_AS_1"/>
</dbReference>
<dbReference type="InterPro" id="IPR036430">
    <property type="entry name" value="RNase_T2-like_sf"/>
</dbReference>
<dbReference type="InterPro" id="IPR001568">
    <property type="entry name" value="RNase_T2-like"/>
</dbReference>
<dbReference type="AlphaFoldDB" id="A0A6L2LNC2"/>
<dbReference type="Gene3D" id="3.90.730.10">
    <property type="entry name" value="Ribonuclease T2-like"/>
    <property type="match status" value="1"/>
</dbReference>
<proteinExistence type="inferred from homology"/>
<organism evidence="4">
    <name type="scientific">Tanacetum cinerariifolium</name>
    <name type="common">Dalmatian daisy</name>
    <name type="synonym">Chrysanthemum cinerariifolium</name>
    <dbReference type="NCBI Taxonomy" id="118510"/>
    <lineage>
        <taxon>Eukaryota</taxon>
        <taxon>Viridiplantae</taxon>
        <taxon>Streptophyta</taxon>
        <taxon>Embryophyta</taxon>
        <taxon>Tracheophyta</taxon>
        <taxon>Spermatophyta</taxon>
        <taxon>Magnoliopsida</taxon>
        <taxon>eudicotyledons</taxon>
        <taxon>Gunneridae</taxon>
        <taxon>Pentapetalae</taxon>
        <taxon>asterids</taxon>
        <taxon>campanulids</taxon>
        <taxon>Asterales</taxon>
        <taxon>Asteraceae</taxon>
        <taxon>Asteroideae</taxon>
        <taxon>Anthemideae</taxon>
        <taxon>Anthemidinae</taxon>
        <taxon>Tanacetum</taxon>
    </lineage>
</organism>
<dbReference type="Pfam" id="PF00445">
    <property type="entry name" value="Ribonuclease_T2"/>
    <property type="match status" value="1"/>
</dbReference>
<dbReference type="GO" id="GO:0006401">
    <property type="term" value="P:RNA catabolic process"/>
    <property type="evidence" value="ECO:0007669"/>
    <property type="project" value="UniProtKB-ARBA"/>
</dbReference>
<comment type="similarity">
    <text evidence="1 2">Belongs to the RNase T2 family.</text>
</comment>
<evidence type="ECO:0000256" key="2">
    <source>
        <dbReference type="RuleBase" id="RU004328"/>
    </source>
</evidence>
<dbReference type="PANTHER" id="PTHR11240:SF22">
    <property type="entry name" value="RIBONUCLEASE T2"/>
    <property type="match status" value="1"/>
</dbReference>
<dbReference type="SUPFAM" id="SSF55895">
    <property type="entry name" value="Ribonuclease Rh-like"/>
    <property type="match status" value="1"/>
</dbReference>
<dbReference type="EMBL" id="BKCJ010004563">
    <property type="protein sequence ID" value="GEU61794.1"/>
    <property type="molecule type" value="Genomic_DNA"/>
</dbReference>
<dbReference type="GO" id="GO:0033897">
    <property type="term" value="F:ribonuclease T2 activity"/>
    <property type="evidence" value="ECO:0007669"/>
    <property type="project" value="InterPro"/>
</dbReference>